<evidence type="ECO:0000313" key="2">
    <source>
        <dbReference type="EMBL" id="AJQ95804.1"/>
    </source>
</evidence>
<dbReference type="EMBL" id="CP007142">
    <property type="protein sequence ID" value="AJQ92249.1"/>
    <property type="molecule type" value="Genomic_DNA"/>
</dbReference>
<dbReference type="HOGENOM" id="CLU_2553498_0_0_6"/>
<proteinExistence type="predicted"/>
<dbReference type="Proteomes" id="UP000032266">
    <property type="component" value="Chromosome"/>
</dbReference>
<reference evidence="1 3" key="1">
    <citation type="submission" date="2014-01" db="EMBL/GenBank/DDBJ databases">
        <title>Full genme sequencing of cellulolytic bacterium Gynuella sunshinyii YC6258T gen. nov., sp. nov.</title>
        <authorList>
            <person name="Khan H."/>
            <person name="Chung E.J."/>
            <person name="Chung Y.R."/>
        </authorList>
    </citation>
    <scope>NUCLEOTIDE SEQUENCE [LARGE SCALE GENOMIC DNA]</scope>
    <source>
        <strain evidence="1 3">YC6258</strain>
    </source>
</reference>
<evidence type="ECO:0000313" key="1">
    <source>
        <dbReference type="EMBL" id="AJQ92249.1"/>
    </source>
</evidence>
<dbReference type="RefSeq" id="WP_044615371.1">
    <property type="nucleotide sequence ID" value="NZ_CP007142.1"/>
</dbReference>
<evidence type="ECO:0000313" key="3">
    <source>
        <dbReference type="Proteomes" id="UP000032266"/>
    </source>
</evidence>
<dbReference type="KEGG" id="gsn:YC6258_03768"/>
<name>A0A0C5VPT1_9GAMM</name>
<dbReference type="EMBL" id="CP007142">
    <property type="protein sequence ID" value="AJQ95804.1"/>
    <property type="molecule type" value="Genomic_DNA"/>
</dbReference>
<dbReference type="OrthoDB" id="5883950at2"/>
<keyword evidence="3" id="KW-1185">Reference proteome</keyword>
<sequence length="82" mass="9095">MKITAVTKDQLIIIDGVPVGPPECSFSMPAGEWAVRFDTDTGIGEVEYLDNRQNEVIGLEDFEQRYTGLVAEHDRVKGLLAE</sequence>
<organism evidence="1 3">
    <name type="scientific">Gynuella sunshinyii YC6258</name>
    <dbReference type="NCBI Taxonomy" id="1445510"/>
    <lineage>
        <taxon>Bacteria</taxon>
        <taxon>Pseudomonadati</taxon>
        <taxon>Pseudomonadota</taxon>
        <taxon>Gammaproteobacteria</taxon>
        <taxon>Oceanospirillales</taxon>
        <taxon>Saccharospirillaceae</taxon>
        <taxon>Gynuella</taxon>
    </lineage>
</organism>
<accession>A0A0C5VPT1</accession>
<dbReference type="AlphaFoldDB" id="A0A0C5VPT1"/>
<gene>
    <name evidence="1" type="ORF">YC6258_00197</name>
    <name evidence="2" type="ORF">YC6258_03768</name>
</gene>
<dbReference type="KEGG" id="gsn:YC6258_00197"/>
<dbReference type="STRING" id="1445510.YC6258_00197"/>
<protein>
    <submittedName>
        <fullName evidence="1">Uncharacterized protein</fullName>
    </submittedName>
</protein>